<comment type="function">
    <text evidence="3">Involved in transvection phenomena (= synapsis-dependent gene expression), where the synaptic pairing of chromosomes carrying genes with which zeste interacts influences the expression of these genes. Zeste binds to DNA and stimulates transcription from a nearby promoter.</text>
</comment>
<protein>
    <recommendedName>
        <fullName evidence="2">Regulatory protein zeste</fullName>
    </recommendedName>
</protein>
<accession>A0AAD4NAT1</accession>
<sequence length="211" mass="24171">MTQKPCDAAYSALEDEKLIRTYFQYFDIVDAKCSTNVSQREKKSAWDAIAKAVNSADSFCVRDIKSVKTRYKNVHAGYIKYNSDMNQSRISRSKQVKRLPCFDIFNEQFALSNAKTECLSRISASKDVNNETQAKKMRTTSTDRNDSCLKSEIEDALLTVLHKQSILLDEQIEHTRLDIFNMKSRLKIPAKLTVCYGSRTIDVDNNVNEDK</sequence>
<proteinExistence type="predicted"/>
<evidence type="ECO:0000256" key="2">
    <source>
        <dbReference type="ARBA" id="ARBA00016807"/>
    </source>
</evidence>
<comment type="caution">
    <text evidence="5">The sequence shown here is derived from an EMBL/GenBank/DDBJ whole genome shotgun (WGS) entry which is preliminary data.</text>
</comment>
<evidence type="ECO:0000313" key="6">
    <source>
        <dbReference type="Proteomes" id="UP001201812"/>
    </source>
</evidence>
<dbReference type="Pfam" id="PF13873">
    <property type="entry name" value="Myb_DNA-bind_5"/>
    <property type="match status" value="1"/>
</dbReference>
<dbReference type="AlphaFoldDB" id="A0AAD4NAT1"/>
<evidence type="ECO:0000313" key="5">
    <source>
        <dbReference type="EMBL" id="KAI1718224.1"/>
    </source>
</evidence>
<feature type="domain" description="Myb/SANT-like DNA-binding" evidence="4">
    <location>
        <begin position="11"/>
        <end position="74"/>
    </location>
</feature>
<reference evidence="5" key="1">
    <citation type="submission" date="2022-01" db="EMBL/GenBank/DDBJ databases">
        <title>Genome Sequence Resource for Two Populations of Ditylenchus destructor, the Migratory Endoparasitic Phytonematode.</title>
        <authorList>
            <person name="Zhang H."/>
            <person name="Lin R."/>
            <person name="Xie B."/>
        </authorList>
    </citation>
    <scope>NUCLEOTIDE SEQUENCE</scope>
    <source>
        <strain evidence="5">BazhouSP</strain>
    </source>
</reference>
<comment type="subunit">
    <text evidence="1">Self-associates forming complexes of several hundred monomers.</text>
</comment>
<dbReference type="InterPro" id="IPR028002">
    <property type="entry name" value="Myb_DNA-bind_5"/>
</dbReference>
<dbReference type="EMBL" id="JAKKPZ010000008">
    <property type="protein sequence ID" value="KAI1718224.1"/>
    <property type="molecule type" value="Genomic_DNA"/>
</dbReference>
<organism evidence="5 6">
    <name type="scientific">Ditylenchus destructor</name>
    <dbReference type="NCBI Taxonomy" id="166010"/>
    <lineage>
        <taxon>Eukaryota</taxon>
        <taxon>Metazoa</taxon>
        <taxon>Ecdysozoa</taxon>
        <taxon>Nematoda</taxon>
        <taxon>Chromadorea</taxon>
        <taxon>Rhabditida</taxon>
        <taxon>Tylenchina</taxon>
        <taxon>Tylenchomorpha</taxon>
        <taxon>Sphaerularioidea</taxon>
        <taxon>Anguinidae</taxon>
        <taxon>Anguininae</taxon>
        <taxon>Ditylenchus</taxon>
    </lineage>
</organism>
<dbReference type="GO" id="GO:0003677">
    <property type="term" value="F:DNA binding"/>
    <property type="evidence" value="ECO:0007669"/>
    <property type="project" value="UniProtKB-KW"/>
</dbReference>
<evidence type="ECO:0000256" key="3">
    <source>
        <dbReference type="ARBA" id="ARBA00025466"/>
    </source>
</evidence>
<dbReference type="Proteomes" id="UP001201812">
    <property type="component" value="Unassembled WGS sequence"/>
</dbReference>
<evidence type="ECO:0000259" key="4">
    <source>
        <dbReference type="Pfam" id="PF13873"/>
    </source>
</evidence>
<evidence type="ECO:0000256" key="1">
    <source>
        <dbReference type="ARBA" id="ARBA00011764"/>
    </source>
</evidence>
<gene>
    <name evidence="5" type="ORF">DdX_06644</name>
</gene>
<name>A0AAD4NAT1_9BILA</name>
<keyword evidence="5" id="KW-0238">DNA-binding</keyword>
<keyword evidence="6" id="KW-1185">Reference proteome</keyword>